<dbReference type="AlphaFoldDB" id="A0A0D6LMG4"/>
<dbReference type="SUPFAM" id="SSF81321">
    <property type="entry name" value="Family A G protein-coupled receptor-like"/>
    <property type="match status" value="1"/>
</dbReference>
<dbReference type="PROSITE" id="PS50262">
    <property type="entry name" value="G_PROTEIN_RECEP_F1_2"/>
    <property type="match status" value="1"/>
</dbReference>
<dbReference type="PANTHER" id="PTHR23360">
    <property type="entry name" value="G-PROTEIN COUPLED RECEPTORS FAMILY 1 PROFILE DOMAIN-CONTAINING PROTEIN-RELATED"/>
    <property type="match status" value="1"/>
</dbReference>
<accession>A0A0D6LMG4</accession>
<organism evidence="7 8">
    <name type="scientific">Ancylostoma ceylanicum</name>
    <dbReference type="NCBI Taxonomy" id="53326"/>
    <lineage>
        <taxon>Eukaryota</taxon>
        <taxon>Metazoa</taxon>
        <taxon>Ecdysozoa</taxon>
        <taxon>Nematoda</taxon>
        <taxon>Chromadorea</taxon>
        <taxon>Rhabditida</taxon>
        <taxon>Rhabditina</taxon>
        <taxon>Rhabditomorpha</taxon>
        <taxon>Strongyloidea</taxon>
        <taxon>Ancylostomatidae</taxon>
        <taxon>Ancylostomatinae</taxon>
        <taxon>Ancylostoma</taxon>
    </lineage>
</organism>
<feature type="domain" description="G-protein coupled receptors family 1 profile" evidence="6">
    <location>
        <begin position="25"/>
        <end position="240"/>
    </location>
</feature>
<evidence type="ECO:0000256" key="4">
    <source>
        <dbReference type="ARBA" id="ARBA00023136"/>
    </source>
</evidence>
<evidence type="ECO:0000256" key="5">
    <source>
        <dbReference type="SAM" id="Phobius"/>
    </source>
</evidence>
<evidence type="ECO:0000256" key="1">
    <source>
        <dbReference type="ARBA" id="ARBA00004370"/>
    </source>
</evidence>
<proteinExistence type="predicted"/>
<evidence type="ECO:0000259" key="6">
    <source>
        <dbReference type="PROSITE" id="PS50262"/>
    </source>
</evidence>
<evidence type="ECO:0000256" key="2">
    <source>
        <dbReference type="ARBA" id="ARBA00022692"/>
    </source>
</evidence>
<dbReference type="GO" id="GO:0016020">
    <property type="term" value="C:membrane"/>
    <property type="evidence" value="ECO:0007669"/>
    <property type="project" value="UniProtKB-SubCell"/>
</dbReference>
<keyword evidence="8" id="KW-1185">Reference proteome</keyword>
<name>A0A0D6LMG4_9BILA</name>
<keyword evidence="4 5" id="KW-0472">Membrane</keyword>
<reference evidence="7 8" key="1">
    <citation type="submission" date="2013-05" db="EMBL/GenBank/DDBJ databases">
        <title>Draft genome of the parasitic nematode Anyclostoma ceylanicum.</title>
        <authorList>
            <person name="Mitreva M."/>
        </authorList>
    </citation>
    <scope>NUCLEOTIDE SEQUENCE [LARGE SCALE GENOMIC DNA]</scope>
</reference>
<sequence length="240" mass="26702">MEISLPLLMTVTVAVILFNCIGLFGNINVIVATLRNRELRTKAGSLMAILCSFQSMCLISELINIDAYWKRIAMEQAECFRLLFLHLFFGSAQSLMYFMMALDMLLAIGIPIRHKVWPKITYVIMMCVPPILFAFIACVISYSSTERGTPKICGPQATTAHGVATLSMFFLMAANTAAVVMVIIVVVITRRRDDTGIHCLFPKLLRAMAPQSPISTHILGANEVVESLASYSPKRKNYSR</sequence>
<feature type="transmembrane region" description="Helical" evidence="5">
    <location>
        <begin position="163"/>
        <end position="188"/>
    </location>
</feature>
<comment type="subcellular location">
    <subcellularLocation>
        <location evidence="1">Membrane</location>
    </subcellularLocation>
</comment>
<keyword evidence="3 5" id="KW-1133">Transmembrane helix</keyword>
<dbReference type="InterPro" id="IPR047130">
    <property type="entry name" value="7TM_GPCR_Srsx_nematod"/>
</dbReference>
<keyword evidence="2 5" id="KW-0812">Transmembrane</keyword>
<dbReference type="Gene3D" id="1.20.1070.10">
    <property type="entry name" value="Rhodopsin 7-helix transmembrane proteins"/>
    <property type="match status" value="1"/>
</dbReference>
<dbReference type="Pfam" id="PF10320">
    <property type="entry name" value="7TM_GPCR_Srsx"/>
    <property type="match status" value="1"/>
</dbReference>
<dbReference type="InterPro" id="IPR000276">
    <property type="entry name" value="GPCR_Rhodpsn"/>
</dbReference>
<dbReference type="EMBL" id="KE125125">
    <property type="protein sequence ID" value="EPB71256.1"/>
    <property type="molecule type" value="Genomic_DNA"/>
</dbReference>
<dbReference type="GO" id="GO:0004930">
    <property type="term" value="F:G protein-coupled receptor activity"/>
    <property type="evidence" value="ECO:0007669"/>
    <property type="project" value="InterPro"/>
</dbReference>
<protein>
    <recommendedName>
        <fullName evidence="6">G-protein coupled receptors family 1 profile domain-containing protein</fullName>
    </recommendedName>
</protein>
<dbReference type="SMART" id="SM01381">
    <property type="entry name" value="7TM_GPCR_Srsx"/>
    <property type="match status" value="1"/>
</dbReference>
<evidence type="ECO:0000313" key="8">
    <source>
        <dbReference type="Proteomes" id="UP000054495"/>
    </source>
</evidence>
<evidence type="ECO:0000313" key="7">
    <source>
        <dbReference type="EMBL" id="EPB71256.1"/>
    </source>
</evidence>
<feature type="transmembrane region" description="Helical" evidence="5">
    <location>
        <begin position="6"/>
        <end position="31"/>
    </location>
</feature>
<dbReference type="InterPro" id="IPR019424">
    <property type="entry name" value="7TM_GPCR_Srsx"/>
</dbReference>
<gene>
    <name evidence="7" type="ORF">ANCCEY_09652</name>
</gene>
<dbReference type="InterPro" id="IPR017452">
    <property type="entry name" value="GPCR_Rhodpsn_7TM"/>
</dbReference>
<feature type="transmembrane region" description="Helical" evidence="5">
    <location>
        <begin position="120"/>
        <end position="143"/>
    </location>
</feature>
<dbReference type="Proteomes" id="UP000054495">
    <property type="component" value="Unassembled WGS sequence"/>
</dbReference>
<evidence type="ECO:0000256" key="3">
    <source>
        <dbReference type="ARBA" id="ARBA00022989"/>
    </source>
</evidence>
<feature type="transmembrane region" description="Helical" evidence="5">
    <location>
        <begin position="83"/>
        <end position="108"/>
    </location>
</feature>